<dbReference type="OrthoDB" id="9411774at2759"/>
<protein>
    <submittedName>
        <fullName evidence="15">Uncharacterized protein</fullName>
    </submittedName>
</protein>
<dbReference type="InterPro" id="IPR013087">
    <property type="entry name" value="Znf_C2H2_type"/>
</dbReference>
<feature type="domain" description="C2H2-type" evidence="13">
    <location>
        <begin position="386"/>
        <end position="410"/>
    </location>
</feature>
<evidence type="ECO:0000313" key="16">
    <source>
        <dbReference type="Proteomes" id="UP001153620"/>
    </source>
</evidence>
<feature type="binding site" evidence="12">
    <location>
        <position position="57"/>
    </location>
    <ligand>
        <name>Zn(2+)</name>
        <dbReference type="ChEBI" id="CHEBI:29105"/>
    </ligand>
</feature>
<feature type="domain" description="C2H2-type" evidence="13">
    <location>
        <begin position="258"/>
        <end position="290"/>
    </location>
</feature>
<dbReference type="PROSITE" id="PS51915">
    <property type="entry name" value="ZAD"/>
    <property type="match status" value="1"/>
</dbReference>
<dbReference type="Pfam" id="PF00096">
    <property type="entry name" value="zf-C2H2"/>
    <property type="match status" value="5"/>
</dbReference>
<keyword evidence="7" id="KW-0805">Transcription regulation</keyword>
<feature type="domain" description="C2H2-type" evidence="13">
    <location>
        <begin position="184"/>
        <end position="207"/>
    </location>
</feature>
<dbReference type="PROSITE" id="PS00028">
    <property type="entry name" value="ZINC_FINGER_C2H2_1"/>
    <property type="match status" value="7"/>
</dbReference>
<keyword evidence="10" id="KW-0539">Nucleus</keyword>
<keyword evidence="4" id="KW-0677">Repeat</keyword>
<evidence type="ECO:0000259" key="14">
    <source>
        <dbReference type="PROSITE" id="PS51915"/>
    </source>
</evidence>
<name>A0A9N9RWV5_9DIPT</name>
<sequence length="424" mass="50791">METCERRCRICLCVEESEKLTSIYEEKDVSLKIYLLTQIKIMEYCIEGFQALICRTCLDELFIASNFRCKARKTEEYLKKHLKLDEAKILNNLKNLEFKLESDDEIKCEPSFELIDNIDTILGNHYSTFENVNIKSYQETENLKLKKLIVKRKRPKRNAEEDDIIAERSSLNNSICTIEENINYDCKYCSKSFKHETYLKRHITRIHGQLLAKSRVNIIKNDENNLYCEICQQFFTTRGSLQKHMKVKHEYVDIKDRYVCDYCGDHFVIKYYLIRHIRVRHLKTHVEKRITDSPIPCEVCGKILRNRGLLKPHMRSHQKMTPNDYWYCDLCPRKFKTRGGCTWHIQQRHVLKTTFNCPYENCSVVYKGKWELKCHIKSKHTNQRDFRCEICGKGFLDKQKLQIHTRIHTGFCLFKYFSRLYIYI</sequence>
<organism evidence="15 16">
    <name type="scientific">Chironomus riparius</name>
    <dbReference type="NCBI Taxonomy" id="315576"/>
    <lineage>
        <taxon>Eukaryota</taxon>
        <taxon>Metazoa</taxon>
        <taxon>Ecdysozoa</taxon>
        <taxon>Arthropoda</taxon>
        <taxon>Hexapoda</taxon>
        <taxon>Insecta</taxon>
        <taxon>Pterygota</taxon>
        <taxon>Neoptera</taxon>
        <taxon>Endopterygota</taxon>
        <taxon>Diptera</taxon>
        <taxon>Nematocera</taxon>
        <taxon>Chironomoidea</taxon>
        <taxon>Chironomidae</taxon>
        <taxon>Chironominae</taxon>
        <taxon>Chironomus</taxon>
    </lineage>
</organism>
<dbReference type="AlphaFoldDB" id="A0A9N9RWV5"/>
<dbReference type="InterPro" id="IPR036236">
    <property type="entry name" value="Znf_C2H2_sf"/>
</dbReference>
<evidence type="ECO:0000256" key="4">
    <source>
        <dbReference type="ARBA" id="ARBA00022737"/>
    </source>
</evidence>
<dbReference type="InterPro" id="IPR050329">
    <property type="entry name" value="GLI_C2H2-zinc-finger"/>
</dbReference>
<evidence type="ECO:0000256" key="2">
    <source>
        <dbReference type="ARBA" id="ARBA00006991"/>
    </source>
</evidence>
<dbReference type="Gene3D" id="3.30.160.60">
    <property type="entry name" value="Classic Zinc Finger"/>
    <property type="match status" value="4"/>
</dbReference>
<dbReference type="SUPFAM" id="SSF57667">
    <property type="entry name" value="beta-beta-alpha zinc fingers"/>
    <property type="match status" value="4"/>
</dbReference>
<comment type="subcellular location">
    <subcellularLocation>
        <location evidence="1">Nucleus</location>
    </subcellularLocation>
</comment>
<reference evidence="15" key="1">
    <citation type="submission" date="2022-01" db="EMBL/GenBank/DDBJ databases">
        <authorList>
            <person name="King R."/>
        </authorList>
    </citation>
    <scope>NUCLEOTIDE SEQUENCE</scope>
</reference>
<dbReference type="GO" id="GO:0000978">
    <property type="term" value="F:RNA polymerase II cis-regulatory region sequence-specific DNA binding"/>
    <property type="evidence" value="ECO:0007669"/>
    <property type="project" value="TreeGrafter"/>
</dbReference>
<evidence type="ECO:0000256" key="9">
    <source>
        <dbReference type="ARBA" id="ARBA00023163"/>
    </source>
</evidence>
<reference evidence="15" key="2">
    <citation type="submission" date="2022-10" db="EMBL/GenBank/DDBJ databases">
        <authorList>
            <consortium name="ENA_rothamsted_submissions"/>
            <consortium name="culmorum"/>
            <person name="King R."/>
        </authorList>
    </citation>
    <scope>NUCLEOTIDE SEQUENCE</scope>
</reference>
<evidence type="ECO:0000313" key="15">
    <source>
        <dbReference type="EMBL" id="CAG9804589.1"/>
    </source>
</evidence>
<dbReference type="GO" id="GO:0008270">
    <property type="term" value="F:zinc ion binding"/>
    <property type="evidence" value="ECO:0007669"/>
    <property type="project" value="UniProtKB-UniRule"/>
</dbReference>
<keyword evidence="5 11" id="KW-0863">Zinc-finger</keyword>
<feature type="binding site" evidence="12">
    <location>
        <position position="11"/>
    </location>
    <ligand>
        <name>Zn(2+)</name>
        <dbReference type="ChEBI" id="CHEBI:29105"/>
    </ligand>
</feature>
<feature type="binding site" evidence="12">
    <location>
        <position position="54"/>
    </location>
    <ligand>
        <name>Zn(2+)</name>
        <dbReference type="ChEBI" id="CHEBI:29105"/>
    </ligand>
</feature>
<feature type="binding site" evidence="12">
    <location>
        <position position="8"/>
    </location>
    <ligand>
        <name>Zn(2+)</name>
        <dbReference type="ChEBI" id="CHEBI:29105"/>
    </ligand>
</feature>
<evidence type="ECO:0000256" key="3">
    <source>
        <dbReference type="ARBA" id="ARBA00022723"/>
    </source>
</evidence>
<evidence type="ECO:0000259" key="13">
    <source>
        <dbReference type="PROSITE" id="PS50157"/>
    </source>
</evidence>
<evidence type="ECO:0000256" key="1">
    <source>
        <dbReference type="ARBA" id="ARBA00004123"/>
    </source>
</evidence>
<dbReference type="PROSITE" id="PS50157">
    <property type="entry name" value="ZINC_FINGER_C2H2_2"/>
    <property type="match status" value="6"/>
</dbReference>
<dbReference type="InterPro" id="IPR012934">
    <property type="entry name" value="Znf_AD"/>
</dbReference>
<accession>A0A9N9RWV5</accession>
<dbReference type="EMBL" id="OU895878">
    <property type="protein sequence ID" value="CAG9804589.1"/>
    <property type="molecule type" value="Genomic_DNA"/>
</dbReference>
<keyword evidence="8" id="KW-0238">DNA-binding</keyword>
<dbReference type="Proteomes" id="UP001153620">
    <property type="component" value="Chromosome 2"/>
</dbReference>
<gene>
    <name evidence="15" type="ORF">CHIRRI_LOCUS7472</name>
</gene>
<feature type="domain" description="C2H2-type" evidence="13">
    <location>
        <begin position="355"/>
        <end position="385"/>
    </location>
</feature>
<dbReference type="GO" id="GO:0045944">
    <property type="term" value="P:positive regulation of transcription by RNA polymerase II"/>
    <property type="evidence" value="ECO:0007669"/>
    <property type="project" value="UniProtKB-ARBA"/>
</dbReference>
<proteinExistence type="inferred from homology"/>
<dbReference type="PANTHER" id="PTHR19818:SF139">
    <property type="entry name" value="PAIR-RULE PROTEIN ODD-PAIRED"/>
    <property type="match status" value="1"/>
</dbReference>
<keyword evidence="3 12" id="KW-0479">Metal-binding</keyword>
<dbReference type="SMART" id="SM00355">
    <property type="entry name" value="ZnF_C2H2"/>
    <property type="match status" value="7"/>
</dbReference>
<evidence type="ECO:0000256" key="8">
    <source>
        <dbReference type="ARBA" id="ARBA00023125"/>
    </source>
</evidence>
<dbReference type="GO" id="GO:0000981">
    <property type="term" value="F:DNA-binding transcription factor activity, RNA polymerase II-specific"/>
    <property type="evidence" value="ECO:0007669"/>
    <property type="project" value="TreeGrafter"/>
</dbReference>
<dbReference type="FunFam" id="3.30.160.60:FF:000093">
    <property type="entry name" value="zinc finger protein 668 isoform X1"/>
    <property type="match status" value="1"/>
</dbReference>
<dbReference type="GO" id="GO:0005634">
    <property type="term" value="C:nucleus"/>
    <property type="evidence" value="ECO:0007669"/>
    <property type="project" value="UniProtKB-SubCell"/>
</dbReference>
<evidence type="ECO:0000256" key="11">
    <source>
        <dbReference type="PROSITE-ProRule" id="PRU00042"/>
    </source>
</evidence>
<keyword evidence="9" id="KW-0804">Transcription</keyword>
<evidence type="ECO:0000256" key="7">
    <source>
        <dbReference type="ARBA" id="ARBA00023015"/>
    </source>
</evidence>
<comment type="similarity">
    <text evidence="2">Belongs to the krueppel C2H2-type zinc-finger protein family.</text>
</comment>
<feature type="domain" description="ZAD" evidence="14">
    <location>
        <begin position="6"/>
        <end position="81"/>
    </location>
</feature>
<evidence type="ECO:0000256" key="5">
    <source>
        <dbReference type="ARBA" id="ARBA00022771"/>
    </source>
</evidence>
<evidence type="ECO:0000256" key="10">
    <source>
        <dbReference type="ARBA" id="ARBA00023242"/>
    </source>
</evidence>
<feature type="domain" description="C2H2-type" evidence="13">
    <location>
        <begin position="295"/>
        <end position="322"/>
    </location>
</feature>
<keyword evidence="6 12" id="KW-0862">Zinc</keyword>
<dbReference type="SMART" id="SM00868">
    <property type="entry name" value="zf-AD"/>
    <property type="match status" value="1"/>
</dbReference>
<evidence type="ECO:0000256" key="12">
    <source>
        <dbReference type="PROSITE-ProRule" id="PRU01263"/>
    </source>
</evidence>
<feature type="domain" description="C2H2-type" evidence="13">
    <location>
        <begin position="226"/>
        <end position="249"/>
    </location>
</feature>
<evidence type="ECO:0000256" key="6">
    <source>
        <dbReference type="ARBA" id="ARBA00022833"/>
    </source>
</evidence>
<keyword evidence="16" id="KW-1185">Reference proteome</keyword>
<dbReference type="PANTHER" id="PTHR19818">
    <property type="entry name" value="ZINC FINGER PROTEIN ZIC AND GLI"/>
    <property type="match status" value="1"/>
</dbReference>